<dbReference type="PANTHER" id="PTHR43767:SF10">
    <property type="entry name" value="SURFACTIN SYNTHASE SUBUNIT 1"/>
    <property type="match status" value="1"/>
</dbReference>
<evidence type="ECO:0000313" key="4">
    <source>
        <dbReference type="Proteomes" id="UP001604043"/>
    </source>
</evidence>
<dbReference type="Gene3D" id="3.40.50.12780">
    <property type="entry name" value="N-terminal domain of ligase-like"/>
    <property type="match status" value="1"/>
</dbReference>
<dbReference type="CDD" id="cd04433">
    <property type="entry name" value="AFD_class_I"/>
    <property type="match status" value="1"/>
</dbReference>
<dbReference type="Gene3D" id="3.30.300.30">
    <property type="match status" value="1"/>
</dbReference>
<dbReference type="InterPro" id="IPR050237">
    <property type="entry name" value="ATP-dep_AMP-bd_enzyme"/>
</dbReference>
<comment type="caution">
    <text evidence="3">The sequence shown here is derived from an EMBL/GenBank/DDBJ whole genome shotgun (WGS) entry which is preliminary data.</text>
</comment>
<dbReference type="Pfam" id="PF00501">
    <property type="entry name" value="AMP-binding"/>
    <property type="match status" value="1"/>
</dbReference>
<gene>
    <name evidence="3" type="ORF">V5F30_10145</name>
</gene>
<dbReference type="InterPro" id="IPR042099">
    <property type="entry name" value="ANL_N_sf"/>
</dbReference>
<reference evidence="3 4" key="1">
    <citation type="submission" date="2024-02" db="EMBL/GenBank/DDBJ databases">
        <title>Expansion and revision of Xanthobacter and proposal of Roseixanthobacter gen. nov.</title>
        <authorList>
            <person name="Soltysiak M.P.M."/>
            <person name="Jalihal A."/>
            <person name="Ory A."/>
            <person name="Chrisophersen C."/>
            <person name="Lee A.D."/>
            <person name="Boulton J."/>
            <person name="Springer M."/>
        </authorList>
    </citation>
    <scope>NUCLEOTIDE SEQUENCE [LARGE SCALE GENOMIC DNA]</scope>
    <source>
        <strain evidence="3 4">CB5</strain>
    </source>
</reference>
<dbReference type="EMBL" id="JBAFUR010000002">
    <property type="protein sequence ID" value="MFG1252564.1"/>
    <property type="molecule type" value="Genomic_DNA"/>
</dbReference>
<keyword evidence="4" id="KW-1185">Reference proteome</keyword>
<dbReference type="Pfam" id="PF13193">
    <property type="entry name" value="AMP-binding_C"/>
    <property type="match status" value="1"/>
</dbReference>
<feature type="domain" description="AMP-binding enzyme C-terminal" evidence="2">
    <location>
        <begin position="380"/>
        <end position="455"/>
    </location>
</feature>
<feature type="domain" description="AMP-dependent synthetase/ligase" evidence="1">
    <location>
        <begin position="21"/>
        <end position="330"/>
    </location>
</feature>
<organism evidence="3 4">
    <name type="scientific">Xanthobacter aminoxidans</name>
    <dbReference type="NCBI Taxonomy" id="186280"/>
    <lineage>
        <taxon>Bacteria</taxon>
        <taxon>Pseudomonadati</taxon>
        <taxon>Pseudomonadota</taxon>
        <taxon>Alphaproteobacteria</taxon>
        <taxon>Hyphomicrobiales</taxon>
        <taxon>Xanthobacteraceae</taxon>
        <taxon>Xanthobacter</taxon>
    </lineage>
</organism>
<dbReference type="SUPFAM" id="SSF56801">
    <property type="entry name" value="Acetyl-CoA synthetase-like"/>
    <property type="match status" value="1"/>
</dbReference>
<evidence type="ECO:0000259" key="2">
    <source>
        <dbReference type="Pfam" id="PF13193"/>
    </source>
</evidence>
<keyword evidence="3" id="KW-0436">Ligase</keyword>
<evidence type="ECO:0000313" key="3">
    <source>
        <dbReference type="EMBL" id="MFG1252564.1"/>
    </source>
</evidence>
<dbReference type="Proteomes" id="UP001604043">
    <property type="component" value="Unassembled WGS sequence"/>
</dbReference>
<dbReference type="InterPro" id="IPR020845">
    <property type="entry name" value="AMP-binding_CS"/>
</dbReference>
<sequence length="476" mass="48788">MAKPGTLCRILDEAAGTVAEDGGASHTADALRLAASDLAAKLRADGLAPDEPVIVALANRAADLASFFGVWQAGGVAVPLHAGAAEMTRATILEETGARFLVADGTVARLAAPPPPARPQLDGAALIVFTSGSTGKPKGVVLAHDRFAGKLDALQDLLALTPNDKVVLPLQLIFIFGLWVALLSLKTGARLELVGKFTPAGLKAHLPDATVLATVPSMLRTLFGEGEVAAPQLRTILTGGEGLGTHLAGAIATQLPSAGVFDLYGLTETGSCDFCLRPADAETGRGSIGRPTPGIDYLISDDPAAGATGAGPDAAGELLIRTPFGMIGYLDNPDLTQTAFRDGFFRTGDVARRRPDGCVEIVGRIKEIVSRGGNKIAPAEIETVLCAHPAVAQALAAGVPDPRLGEALHAAVVLRTGSGASADELRAWCAARIERFKVPDAIHVVAALPTGPTGKAYRPGIRALADAAVPTGTQGR</sequence>
<dbReference type="InterPro" id="IPR000873">
    <property type="entry name" value="AMP-dep_synth/lig_dom"/>
</dbReference>
<evidence type="ECO:0000259" key="1">
    <source>
        <dbReference type="Pfam" id="PF00501"/>
    </source>
</evidence>
<dbReference type="InterPro" id="IPR025110">
    <property type="entry name" value="AMP-bd_C"/>
</dbReference>
<name>A0ABW6ZFI2_9HYPH</name>
<dbReference type="PANTHER" id="PTHR43767">
    <property type="entry name" value="LONG-CHAIN-FATTY-ACID--COA LIGASE"/>
    <property type="match status" value="1"/>
</dbReference>
<proteinExistence type="predicted"/>
<protein>
    <submittedName>
        <fullName evidence="3">Fatty acid--CoA ligase family protein</fullName>
    </submittedName>
</protein>
<dbReference type="GO" id="GO:0016874">
    <property type="term" value="F:ligase activity"/>
    <property type="evidence" value="ECO:0007669"/>
    <property type="project" value="UniProtKB-KW"/>
</dbReference>
<accession>A0ABW6ZFI2</accession>
<dbReference type="RefSeq" id="WP_394007963.1">
    <property type="nucleotide sequence ID" value="NZ_JBAFUR010000002.1"/>
</dbReference>
<dbReference type="InterPro" id="IPR045851">
    <property type="entry name" value="AMP-bd_C_sf"/>
</dbReference>
<dbReference type="PROSITE" id="PS00455">
    <property type="entry name" value="AMP_BINDING"/>
    <property type="match status" value="1"/>
</dbReference>